<evidence type="ECO:0000313" key="2">
    <source>
        <dbReference type="EnsemblMetazoa" id="XP_044312718.1"/>
    </source>
</evidence>
<sequence>MIAQVVLFFLLMTFRTCLLQERVYTPLRCEETNINQTRSSLIAACLKADECYIVRPVGSCPENEVCCVKETGFKIEEDELIEPPD</sequence>
<proteinExistence type="predicted"/>
<dbReference type="Proteomes" id="UP001652680">
    <property type="component" value="Unassembled WGS sequence"/>
</dbReference>
<dbReference type="GeneID" id="123037166"/>
<feature type="signal peptide" evidence="1">
    <location>
        <begin position="1"/>
        <end position="19"/>
    </location>
</feature>
<reference evidence="2" key="2">
    <citation type="submission" date="2025-05" db="UniProtKB">
        <authorList>
            <consortium name="EnsemblMetazoa"/>
        </authorList>
    </citation>
    <scope>IDENTIFICATION</scope>
</reference>
<keyword evidence="1" id="KW-0732">Signal</keyword>
<dbReference type="RefSeq" id="XP_044312718.1">
    <property type="nucleotide sequence ID" value="XM_044456783.1"/>
</dbReference>
<keyword evidence="3" id="KW-1185">Reference proteome</keyword>
<organism evidence="2 3">
    <name type="scientific">Drosophila rhopaloa</name>
    <name type="common">Fruit fly</name>
    <dbReference type="NCBI Taxonomy" id="1041015"/>
    <lineage>
        <taxon>Eukaryota</taxon>
        <taxon>Metazoa</taxon>
        <taxon>Ecdysozoa</taxon>
        <taxon>Arthropoda</taxon>
        <taxon>Hexapoda</taxon>
        <taxon>Insecta</taxon>
        <taxon>Pterygota</taxon>
        <taxon>Neoptera</taxon>
        <taxon>Endopterygota</taxon>
        <taxon>Diptera</taxon>
        <taxon>Brachycera</taxon>
        <taxon>Muscomorpha</taxon>
        <taxon>Ephydroidea</taxon>
        <taxon>Drosophilidae</taxon>
        <taxon>Drosophila</taxon>
        <taxon>Sophophora</taxon>
    </lineage>
</organism>
<feature type="chain" id="PRO_5046568481" evidence="1">
    <location>
        <begin position="20"/>
        <end position="85"/>
    </location>
</feature>
<evidence type="ECO:0000313" key="3">
    <source>
        <dbReference type="Proteomes" id="UP001652680"/>
    </source>
</evidence>
<dbReference type="EnsemblMetazoa" id="XM_044456783.1">
    <property type="protein sequence ID" value="XP_044312718.1"/>
    <property type="gene ID" value="LOC123037166"/>
</dbReference>
<reference evidence="3" key="1">
    <citation type="journal article" date="2021" name="Elife">
        <title>Highly contiguous assemblies of 101 drosophilid genomes.</title>
        <authorList>
            <person name="Kim B.Y."/>
            <person name="Wang J.R."/>
            <person name="Miller D.E."/>
            <person name="Barmina O."/>
            <person name="Delaney E."/>
            <person name="Thompson A."/>
            <person name="Comeault A.A."/>
            <person name="Peede D."/>
            <person name="D'Agostino E.R."/>
            <person name="Pelaez J."/>
            <person name="Aguilar J.M."/>
            <person name="Haji D."/>
            <person name="Matsunaga T."/>
            <person name="Armstrong E.E."/>
            <person name="Zych M."/>
            <person name="Ogawa Y."/>
            <person name="Stamenkovic-Radak M."/>
            <person name="Jelic M."/>
            <person name="Veselinovic M.S."/>
            <person name="Tanaskovic M."/>
            <person name="Eric P."/>
            <person name="Gao J.J."/>
            <person name="Katoh T.K."/>
            <person name="Toda M.J."/>
            <person name="Watabe H."/>
            <person name="Watada M."/>
            <person name="Davis J.S."/>
            <person name="Moyle L.C."/>
            <person name="Manoli G."/>
            <person name="Bertolini E."/>
            <person name="Kostal V."/>
            <person name="Hawley R.S."/>
            <person name="Takahashi A."/>
            <person name="Jones C.D."/>
            <person name="Price D.K."/>
            <person name="Whiteman N."/>
            <person name="Kopp A."/>
            <person name="Matute D.R."/>
            <person name="Petrov D.A."/>
        </authorList>
    </citation>
    <scope>NUCLEOTIDE SEQUENCE [LARGE SCALE GENOMIC DNA]</scope>
</reference>
<protein>
    <submittedName>
        <fullName evidence="2">Uncharacterized protein</fullName>
    </submittedName>
</protein>
<name>A0ABM5J1M9_DRORH</name>
<accession>A0ABM5J1M9</accession>
<evidence type="ECO:0000256" key="1">
    <source>
        <dbReference type="SAM" id="SignalP"/>
    </source>
</evidence>